<feature type="compositionally biased region" description="Basic residues" evidence="1">
    <location>
        <begin position="54"/>
        <end position="63"/>
    </location>
</feature>
<feature type="non-terminal residue" evidence="2">
    <location>
        <position position="1"/>
    </location>
</feature>
<feature type="non-terminal residue" evidence="2">
    <location>
        <position position="118"/>
    </location>
</feature>
<dbReference type="EMBL" id="CADCVV010000190">
    <property type="protein sequence ID" value="CAA9516902.1"/>
    <property type="molecule type" value="Genomic_DNA"/>
</dbReference>
<protein>
    <submittedName>
        <fullName evidence="2">Uncharacterized protein</fullName>
    </submittedName>
</protein>
<organism evidence="2">
    <name type="scientific">uncultured Solirubrobacterales bacterium</name>
    <dbReference type="NCBI Taxonomy" id="768556"/>
    <lineage>
        <taxon>Bacteria</taxon>
        <taxon>Bacillati</taxon>
        <taxon>Actinomycetota</taxon>
        <taxon>Thermoleophilia</taxon>
        <taxon>Solirubrobacterales</taxon>
        <taxon>environmental samples</taxon>
    </lineage>
</organism>
<gene>
    <name evidence="2" type="ORF">AVDCRST_MAG17-2340</name>
</gene>
<evidence type="ECO:0000256" key="1">
    <source>
        <dbReference type="SAM" id="MobiDB-lite"/>
    </source>
</evidence>
<evidence type="ECO:0000313" key="2">
    <source>
        <dbReference type="EMBL" id="CAA9516902.1"/>
    </source>
</evidence>
<feature type="region of interest" description="Disordered" evidence="1">
    <location>
        <begin position="40"/>
        <end position="67"/>
    </location>
</feature>
<dbReference type="AlphaFoldDB" id="A0A6J4T9F6"/>
<sequence>EARAQVRDRRADRARAHGRAGRRADARRLPHAAHRRLLRRHRPVRLPPLPRASLHPRRPHRPPAARPLRVDRACLSDLHGDPPALLAGARGACVLARPARPLLLRRLLGARPLATPGV</sequence>
<feature type="region of interest" description="Disordered" evidence="1">
    <location>
        <begin position="1"/>
        <end position="28"/>
    </location>
</feature>
<accession>A0A6J4T9F6</accession>
<proteinExistence type="predicted"/>
<feature type="compositionally biased region" description="Basic and acidic residues" evidence="1">
    <location>
        <begin position="1"/>
        <end position="15"/>
    </location>
</feature>
<name>A0A6J4T9F6_9ACTN</name>
<reference evidence="2" key="1">
    <citation type="submission" date="2020-02" db="EMBL/GenBank/DDBJ databases">
        <authorList>
            <person name="Meier V. D."/>
        </authorList>
    </citation>
    <scope>NUCLEOTIDE SEQUENCE</scope>
    <source>
        <strain evidence="2">AVDCRST_MAG17</strain>
    </source>
</reference>